<keyword evidence="1" id="KW-1133">Transmembrane helix</keyword>
<dbReference type="STRING" id="195064.SAMN05421721_11241"/>
<dbReference type="InterPro" id="IPR007462">
    <property type="entry name" value="COV1-like"/>
</dbReference>
<keyword evidence="3" id="KW-1185">Reference proteome</keyword>
<dbReference type="EMBL" id="FOUO01000012">
    <property type="protein sequence ID" value="SFM58949.1"/>
    <property type="molecule type" value="Genomic_DNA"/>
</dbReference>
<dbReference type="AlphaFoldDB" id="A0A1I4S3C5"/>
<feature type="transmembrane region" description="Helical" evidence="1">
    <location>
        <begin position="73"/>
        <end position="99"/>
    </location>
</feature>
<accession>A0A1I4S3C5</accession>
<reference evidence="2 3" key="1">
    <citation type="submission" date="2016-10" db="EMBL/GenBank/DDBJ databases">
        <authorList>
            <person name="de Groot N.N."/>
        </authorList>
    </citation>
    <scope>NUCLEOTIDE SEQUENCE [LARGE SCALE GENOMIC DNA]</scope>
    <source>
        <strain evidence="2 3">DSM 4180</strain>
    </source>
</reference>
<feature type="transmembrane region" description="Helical" evidence="1">
    <location>
        <begin position="31"/>
        <end position="53"/>
    </location>
</feature>
<protein>
    <submittedName>
        <fullName evidence="2">Uncharacterized membrane protein</fullName>
    </submittedName>
</protein>
<dbReference type="PANTHER" id="PTHR31876">
    <property type="entry name" value="COV-LIKE PROTEIN 1"/>
    <property type="match status" value="1"/>
</dbReference>
<gene>
    <name evidence="2" type="ORF">SAMN05421721_11241</name>
</gene>
<evidence type="ECO:0000313" key="2">
    <source>
        <dbReference type="EMBL" id="SFM58949.1"/>
    </source>
</evidence>
<evidence type="ECO:0000313" key="3">
    <source>
        <dbReference type="Proteomes" id="UP000199556"/>
    </source>
</evidence>
<dbReference type="PANTHER" id="PTHR31876:SF26">
    <property type="entry name" value="PROTEIN LIKE COV 2"/>
    <property type="match status" value="1"/>
</dbReference>
<keyword evidence="1" id="KW-0812">Transmembrane</keyword>
<organism evidence="2 3">
    <name type="scientific">Ectothiorhodospira mobilis</name>
    <dbReference type="NCBI Taxonomy" id="195064"/>
    <lineage>
        <taxon>Bacteria</taxon>
        <taxon>Pseudomonadati</taxon>
        <taxon>Pseudomonadota</taxon>
        <taxon>Gammaproteobacteria</taxon>
        <taxon>Chromatiales</taxon>
        <taxon>Ectothiorhodospiraceae</taxon>
        <taxon>Ectothiorhodospira</taxon>
    </lineage>
</organism>
<dbReference type="Pfam" id="PF04367">
    <property type="entry name" value="DUF502"/>
    <property type="match status" value="1"/>
</dbReference>
<proteinExistence type="predicted"/>
<keyword evidence="1" id="KW-0472">Membrane</keyword>
<sequence>MPGLPRRIRHRIRLIPLQEHSPAWVHALRRYLIAGLLLWVPLVATVAIIKFIVDAMDRTLLLPPAWRPEALLGFTIPGFGVVVAVAIVFTTGLVVANLVGRKLVELWEGLLARIPLVNTIYSAIKQVVETVLGTTGESFRKVLLVEYPRKGVWALGFQTQVGVGEVQERTEKEVVTVFVPTTPNPTSGFILLVPRDEVIEMDMTVEDGLKFVMSLGVVVPRPSQIRRATPAAPPETGGE</sequence>
<evidence type="ECO:0000256" key="1">
    <source>
        <dbReference type="SAM" id="Phobius"/>
    </source>
</evidence>
<name>A0A1I4S3C5_ECTMO</name>
<dbReference type="Proteomes" id="UP000199556">
    <property type="component" value="Unassembled WGS sequence"/>
</dbReference>